<dbReference type="Pfam" id="PF00929">
    <property type="entry name" value="RNase_T"/>
    <property type="match status" value="1"/>
</dbReference>
<evidence type="ECO:0000256" key="4">
    <source>
        <dbReference type="ARBA" id="ARBA00022839"/>
    </source>
</evidence>
<dbReference type="GO" id="GO:0006259">
    <property type="term" value="P:DNA metabolic process"/>
    <property type="evidence" value="ECO:0007669"/>
    <property type="project" value="UniProtKB-ARBA"/>
</dbReference>
<comment type="similarity">
    <text evidence="1">Belongs to the oligoribonuclease family.</text>
</comment>
<feature type="domain" description="Exonuclease" evidence="5">
    <location>
        <begin position="10"/>
        <end position="182"/>
    </location>
</feature>
<gene>
    <name evidence="6" type="ORF">BON30_36070</name>
</gene>
<accession>A0A1L9B173</accession>
<evidence type="ECO:0000256" key="3">
    <source>
        <dbReference type="ARBA" id="ARBA00022801"/>
    </source>
</evidence>
<organism evidence="6 7">
    <name type="scientific">Cystobacter ferrugineus</name>
    <dbReference type="NCBI Taxonomy" id="83449"/>
    <lineage>
        <taxon>Bacteria</taxon>
        <taxon>Pseudomonadati</taxon>
        <taxon>Myxococcota</taxon>
        <taxon>Myxococcia</taxon>
        <taxon>Myxococcales</taxon>
        <taxon>Cystobacterineae</taxon>
        <taxon>Archangiaceae</taxon>
        <taxon>Cystobacter</taxon>
    </lineage>
</organism>
<dbReference type="InterPro" id="IPR013520">
    <property type="entry name" value="Ribonucl_H"/>
</dbReference>
<evidence type="ECO:0000256" key="2">
    <source>
        <dbReference type="ARBA" id="ARBA00022722"/>
    </source>
</evidence>
<dbReference type="SMART" id="SM00479">
    <property type="entry name" value="EXOIII"/>
    <property type="match status" value="1"/>
</dbReference>
<dbReference type="RefSeq" id="WP_071903045.1">
    <property type="nucleotide sequence ID" value="NZ_MPIN01000012.1"/>
</dbReference>
<dbReference type="STRING" id="83449.BON30_36070"/>
<evidence type="ECO:0000313" key="6">
    <source>
        <dbReference type="EMBL" id="OJH36019.1"/>
    </source>
</evidence>
<evidence type="ECO:0000313" key="7">
    <source>
        <dbReference type="Proteomes" id="UP000182229"/>
    </source>
</evidence>
<reference evidence="6 7" key="2">
    <citation type="submission" date="2016-12" db="EMBL/GenBank/DDBJ databases">
        <title>Draft Genome Sequence of Cystobacter ferrugineus Strain Cbfe23.</title>
        <authorList>
            <person name="Akbar S."/>
            <person name="Dowd S.E."/>
            <person name="Stevens D.C."/>
        </authorList>
    </citation>
    <scope>NUCLEOTIDE SEQUENCE [LARGE SCALE GENOMIC DNA]</scope>
    <source>
        <strain evidence="6 7">Cbfe23</strain>
    </source>
</reference>
<dbReference type="GO" id="GO:0000175">
    <property type="term" value="F:3'-5'-RNA exonuclease activity"/>
    <property type="evidence" value="ECO:0007669"/>
    <property type="project" value="InterPro"/>
</dbReference>
<comment type="caution">
    <text evidence="6">The sequence shown here is derived from an EMBL/GenBank/DDBJ whole genome shotgun (WGS) entry which is preliminary data.</text>
</comment>
<sequence length="192" mass="21472">MPASAPPPPCFVWLDLEMTGLDPDDSAIIEIGVIITGPDLVPRAEMERVIWQPEEVLARMEPIVREMHTRNGLAKRVRESQTSLRVAEKEITALVSQYCDVGEGILCGNSIHTDRRFLVKYMPMLDRYLHYRQVDVSSLKVLASAWFPDKVAQRKAPSGHTALADLRSSIAELTHYRTHLFVPPTTPPGGTT</sequence>
<dbReference type="InterPro" id="IPR022894">
    <property type="entry name" value="Oligoribonuclease"/>
</dbReference>
<evidence type="ECO:0000259" key="5">
    <source>
        <dbReference type="SMART" id="SM00479"/>
    </source>
</evidence>
<keyword evidence="4" id="KW-0269">Exonuclease</keyword>
<keyword evidence="7" id="KW-1185">Reference proteome</keyword>
<keyword evidence="2" id="KW-0540">Nuclease</keyword>
<dbReference type="CDD" id="cd06135">
    <property type="entry name" value="Orn"/>
    <property type="match status" value="1"/>
</dbReference>
<dbReference type="Proteomes" id="UP000182229">
    <property type="component" value="Unassembled WGS sequence"/>
</dbReference>
<dbReference type="InterPro" id="IPR012337">
    <property type="entry name" value="RNaseH-like_sf"/>
</dbReference>
<protein>
    <submittedName>
        <fullName evidence="6">Oligoribonuclease</fullName>
    </submittedName>
</protein>
<reference evidence="7" key="1">
    <citation type="submission" date="2016-11" db="EMBL/GenBank/DDBJ databases">
        <authorList>
            <person name="Shukria A."/>
            <person name="Stevens D.C."/>
        </authorList>
    </citation>
    <scope>NUCLEOTIDE SEQUENCE [LARGE SCALE GENOMIC DNA]</scope>
    <source>
        <strain evidence="7">Cbfe23</strain>
    </source>
</reference>
<dbReference type="SUPFAM" id="SSF53098">
    <property type="entry name" value="Ribonuclease H-like"/>
    <property type="match status" value="1"/>
</dbReference>
<dbReference type="Gene3D" id="3.30.420.10">
    <property type="entry name" value="Ribonuclease H-like superfamily/Ribonuclease H"/>
    <property type="match status" value="1"/>
</dbReference>
<dbReference type="GO" id="GO:0003676">
    <property type="term" value="F:nucleic acid binding"/>
    <property type="evidence" value="ECO:0007669"/>
    <property type="project" value="InterPro"/>
</dbReference>
<proteinExistence type="inferred from homology"/>
<evidence type="ECO:0000256" key="1">
    <source>
        <dbReference type="ARBA" id="ARBA00009921"/>
    </source>
</evidence>
<keyword evidence="3" id="KW-0378">Hydrolase</keyword>
<dbReference type="EMBL" id="MPIN01000012">
    <property type="protein sequence ID" value="OJH36019.1"/>
    <property type="molecule type" value="Genomic_DNA"/>
</dbReference>
<dbReference type="InterPro" id="IPR036397">
    <property type="entry name" value="RNaseH_sf"/>
</dbReference>
<name>A0A1L9B173_9BACT</name>
<dbReference type="OrthoDB" id="9801329at2"/>
<dbReference type="AlphaFoldDB" id="A0A1L9B173"/>
<dbReference type="NCBIfam" id="NF003765">
    <property type="entry name" value="PRK05359.1"/>
    <property type="match status" value="1"/>
</dbReference>
<dbReference type="PANTHER" id="PTHR11046:SF0">
    <property type="entry name" value="OLIGORIBONUCLEASE, MITOCHONDRIAL"/>
    <property type="match status" value="1"/>
</dbReference>
<dbReference type="PANTHER" id="PTHR11046">
    <property type="entry name" value="OLIGORIBONUCLEASE, MITOCHONDRIAL"/>
    <property type="match status" value="1"/>
</dbReference>